<feature type="compositionally biased region" description="Low complexity" evidence="1">
    <location>
        <begin position="24"/>
        <end position="43"/>
    </location>
</feature>
<name>A0A6A4SAF8_SCOMX</name>
<gene>
    <name evidence="2" type="ORF">F2P81_018460</name>
</gene>
<protein>
    <submittedName>
        <fullName evidence="2">Uncharacterized protein</fullName>
    </submittedName>
</protein>
<dbReference type="EMBL" id="VEVO01000016">
    <property type="protein sequence ID" value="KAF0029355.1"/>
    <property type="molecule type" value="Genomic_DNA"/>
</dbReference>
<proteinExistence type="predicted"/>
<dbReference type="Proteomes" id="UP000438429">
    <property type="component" value="Unassembled WGS sequence"/>
</dbReference>
<accession>A0A6A4SAF8</accession>
<evidence type="ECO:0000313" key="2">
    <source>
        <dbReference type="EMBL" id="KAF0029355.1"/>
    </source>
</evidence>
<organism evidence="2 3">
    <name type="scientific">Scophthalmus maximus</name>
    <name type="common">Turbot</name>
    <name type="synonym">Psetta maxima</name>
    <dbReference type="NCBI Taxonomy" id="52904"/>
    <lineage>
        <taxon>Eukaryota</taxon>
        <taxon>Metazoa</taxon>
        <taxon>Chordata</taxon>
        <taxon>Craniata</taxon>
        <taxon>Vertebrata</taxon>
        <taxon>Euteleostomi</taxon>
        <taxon>Actinopterygii</taxon>
        <taxon>Neopterygii</taxon>
        <taxon>Teleostei</taxon>
        <taxon>Neoteleostei</taxon>
        <taxon>Acanthomorphata</taxon>
        <taxon>Carangaria</taxon>
        <taxon>Pleuronectiformes</taxon>
        <taxon>Pleuronectoidei</taxon>
        <taxon>Scophthalmidae</taxon>
        <taxon>Scophthalmus</taxon>
    </lineage>
</organism>
<sequence length="109" mass="11918">MTKRVKMKRGRNIESFFIKKTKPTITTSPTVIPSIPTTESPSSQDTEPSASVTVPGKMPSPGPSAITSDSEPEIRHDDMVETISLAEERQRTERNALGLLLGVRSEYGC</sequence>
<comment type="caution">
    <text evidence="2">The sequence shown here is derived from an EMBL/GenBank/DDBJ whole genome shotgun (WGS) entry which is preliminary data.</text>
</comment>
<feature type="region of interest" description="Disordered" evidence="1">
    <location>
        <begin position="24"/>
        <end position="74"/>
    </location>
</feature>
<dbReference type="AlphaFoldDB" id="A0A6A4SAF8"/>
<reference evidence="2 3" key="1">
    <citation type="submission" date="2019-06" db="EMBL/GenBank/DDBJ databases">
        <title>Draft genomes of female and male turbot (Scophthalmus maximus).</title>
        <authorList>
            <person name="Xu H."/>
            <person name="Xu X.-W."/>
            <person name="Shao C."/>
            <person name="Chen S."/>
        </authorList>
    </citation>
    <scope>NUCLEOTIDE SEQUENCE [LARGE SCALE GENOMIC DNA]</scope>
    <source>
        <strain evidence="2">Ysfricsl-2016a</strain>
        <tissue evidence="2">Blood</tissue>
    </source>
</reference>
<evidence type="ECO:0000256" key="1">
    <source>
        <dbReference type="SAM" id="MobiDB-lite"/>
    </source>
</evidence>
<evidence type="ECO:0000313" key="3">
    <source>
        <dbReference type="Proteomes" id="UP000438429"/>
    </source>
</evidence>